<name>A0A8J5X1M1_ZIZPA</name>
<dbReference type="AlphaFoldDB" id="A0A8J5X1M1"/>
<reference evidence="3" key="1">
    <citation type="journal article" date="2021" name="bioRxiv">
        <title>Whole Genome Assembly and Annotation of Northern Wild Rice, Zizania palustris L., Supports a Whole Genome Duplication in the Zizania Genus.</title>
        <authorList>
            <person name="Haas M."/>
            <person name="Kono T."/>
            <person name="Macchietto M."/>
            <person name="Millas R."/>
            <person name="McGilp L."/>
            <person name="Shao M."/>
            <person name="Duquette J."/>
            <person name="Hirsch C.N."/>
            <person name="Kimball J."/>
        </authorList>
    </citation>
    <scope>NUCLEOTIDE SEQUENCE</scope>
    <source>
        <tissue evidence="3">Fresh leaf tissue</tissue>
    </source>
</reference>
<evidence type="ECO:0000256" key="1">
    <source>
        <dbReference type="SAM" id="Coils"/>
    </source>
</evidence>
<feature type="region of interest" description="Disordered" evidence="2">
    <location>
        <begin position="91"/>
        <end position="114"/>
    </location>
</feature>
<reference evidence="3" key="2">
    <citation type="submission" date="2021-02" db="EMBL/GenBank/DDBJ databases">
        <authorList>
            <person name="Kimball J.A."/>
            <person name="Haas M.W."/>
            <person name="Macchietto M."/>
            <person name="Kono T."/>
            <person name="Duquette J."/>
            <person name="Shao M."/>
        </authorList>
    </citation>
    <scope>NUCLEOTIDE SEQUENCE</scope>
    <source>
        <tissue evidence="3">Fresh leaf tissue</tissue>
    </source>
</reference>
<dbReference type="Proteomes" id="UP000729402">
    <property type="component" value="Unassembled WGS sequence"/>
</dbReference>
<evidence type="ECO:0000313" key="4">
    <source>
        <dbReference type="Proteomes" id="UP000729402"/>
    </source>
</evidence>
<accession>A0A8J5X1M1</accession>
<keyword evidence="4" id="KW-1185">Reference proteome</keyword>
<protein>
    <submittedName>
        <fullName evidence="3">Uncharacterized protein</fullName>
    </submittedName>
</protein>
<evidence type="ECO:0000313" key="3">
    <source>
        <dbReference type="EMBL" id="KAG8099977.1"/>
    </source>
</evidence>
<keyword evidence="1" id="KW-0175">Coiled coil</keyword>
<dbReference type="EMBL" id="JAAALK010000079">
    <property type="protein sequence ID" value="KAG8099977.1"/>
    <property type="molecule type" value="Genomic_DNA"/>
</dbReference>
<proteinExistence type="predicted"/>
<sequence length="212" mass="24388">MRSLRPFRMGEMYALVVSLEAKIDETEQRFEEMKKAKEELLNKAADAESKINGLTNTMLSLQEKLTNMEAENQVLRQQALFRSPVRTIPENTSPKYNLTNGSPRSDEQMTPYGGTPPASKEYGNFAQPRPSFFERQHESVDALINCVTDHIGFSEGKPVAAITIYKCLIHWKIFETEKTSVFDRLIQILVLRCRNMIAMRILHTGYQLHQLY</sequence>
<gene>
    <name evidence="3" type="ORF">GUJ93_ZPchr0013g35251</name>
</gene>
<comment type="caution">
    <text evidence="3">The sequence shown here is derived from an EMBL/GenBank/DDBJ whole genome shotgun (WGS) entry which is preliminary data.</text>
</comment>
<organism evidence="3 4">
    <name type="scientific">Zizania palustris</name>
    <name type="common">Northern wild rice</name>
    <dbReference type="NCBI Taxonomy" id="103762"/>
    <lineage>
        <taxon>Eukaryota</taxon>
        <taxon>Viridiplantae</taxon>
        <taxon>Streptophyta</taxon>
        <taxon>Embryophyta</taxon>
        <taxon>Tracheophyta</taxon>
        <taxon>Spermatophyta</taxon>
        <taxon>Magnoliopsida</taxon>
        <taxon>Liliopsida</taxon>
        <taxon>Poales</taxon>
        <taxon>Poaceae</taxon>
        <taxon>BOP clade</taxon>
        <taxon>Oryzoideae</taxon>
        <taxon>Oryzeae</taxon>
        <taxon>Zizaniinae</taxon>
        <taxon>Zizania</taxon>
    </lineage>
</organism>
<evidence type="ECO:0000256" key="2">
    <source>
        <dbReference type="SAM" id="MobiDB-lite"/>
    </source>
</evidence>
<feature type="coiled-coil region" evidence="1">
    <location>
        <begin position="16"/>
        <end position="78"/>
    </location>
</feature>
<dbReference type="OrthoDB" id="1414924at2759"/>
<feature type="compositionally biased region" description="Polar residues" evidence="2">
    <location>
        <begin position="91"/>
        <end position="103"/>
    </location>
</feature>